<dbReference type="InterPro" id="IPR005080">
    <property type="entry name" value="Peptidase_A25"/>
</dbReference>
<protein>
    <recommendedName>
        <fullName evidence="4">Germination protease</fullName>
        <ecNumber evidence="4">3.4.24.78</ecNumber>
    </recommendedName>
    <alternativeName>
        <fullName evidence="4">GPR endopeptidase</fullName>
    </alternativeName>
    <alternativeName>
        <fullName evidence="4">Germination proteinase</fullName>
    </alternativeName>
    <alternativeName>
        <fullName evidence="4">Spore protease</fullName>
    </alternativeName>
</protein>
<evidence type="ECO:0000256" key="4">
    <source>
        <dbReference type="HAMAP-Rule" id="MF_00626"/>
    </source>
</evidence>
<dbReference type="RefSeq" id="WP_074715269.1">
    <property type="nucleotide sequence ID" value="NZ_FNWV01000003.1"/>
</dbReference>
<dbReference type="SUPFAM" id="SSF53163">
    <property type="entry name" value="HybD-like"/>
    <property type="match status" value="1"/>
</dbReference>
<comment type="similarity">
    <text evidence="4">Belongs to the peptidase A25 family.</text>
</comment>
<keyword evidence="3 4" id="KW-0865">Zymogen</keyword>
<keyword evidence="2 4" id="KW-0378">Hydrolase</keyword>
<comment type="PTM">
    <text evidence="4">Autoproteolytically processed. The inactive tetrameric zymogen termed p46 autoprocesses to a smaller form termed p41, which is active only during spore germination.</text>
</comment>
<dbReference type="EC" id="3.4.24.78" evidence="4"/>
<dbReference type="HAMAP" id="MF_00626">
    <property type="entry name" value="Germination_prot"/>
    <property type="match status" value="1"/>
</dbReference>
<evidence type="ECO:0000313" key="5">
    <source>
        <dbReference type="EMBL" id="SEH51624.1"/>
    </source>
</evidence>
<accession>A0A1H6IX28</accession>
<comment type="subunit">
    <text evidence="4">Homotetramer.</text>
</comment>
<evidence type="ECO:0000313" key="6">
    <source>
        <dbReference type="Proteomes" id="UP000183190"/>
    </source>
</evidence>
<comment type="function">
    <text evidence="4">Initiates the rapid degradation of small, acid-soluble proteins during spore germination.</text>
</comment>
<evidence type="ECO:0000256" key="3">
    <source>
        <dbReference type="ARBA" id="ARBA00023145"/>
    </source>
</evidence>
<dbReference type="OrthoDB" id="9777293at2"/>
<dbReference type="Proteomes" id="UP000183190">
    <property type="component" value="Unassembled WGS sequence"/>
</dbReference>
<dbReference type="NCBIfam" id="TIGR01441">
    <property type="entry name" value="GPR"/>
    <property type="match status" value="1"/>
</dbReference>
<evidence type="ECO:0000256" key="1">
    <source>
        <dbReference type="ARBA" id="ARBA00022670"/>
    </source>
</evidence>
<dbReference type="GO" id="GO:0009847">
    <property type="term" value="P:spore germination"/>
    <property type="evidence" value="ECO:0007669"/>
    <property type="project" value="UniProtKB-UniRule"/>
</dbReference>
<dbReference type="Pfam" id="PF03418">
    <property type="entry name" value="Peptidase_A25"/>
    <property type="match status" value="1"/>
</dbReference>
<gene>
    <name evidence="4" type="primary">gpr</name>
    <name evidence="5" type="ORF">SAMN02910265_01173</name>
</gene>
<comment type="catalytic activity">
    <reaction evidence="4">
        <text>Endopeptidase action with P4 Glu or Asp, P1 preferably Glu &gt; Asp, P1' hydrophobic and P2' Ala.</text>
        <dbReference type="EC" id="3.4.24.78"/>
    </reaction>
</comment>
<keyword evidence="1 4" id="KW-0645">Protease</keyword>
<feature type="propeptide" id="PRO_5010390840" evidence="4">
    <location>
        <position position="1"/>
    </location>
</feature>
<organism evidence="5 6">
    <name type="scientific">Ruminococcus flavefaciens</name>
    <dbReference type="NCBI Taxonomy" id="1265"/>
    <lineage>
        <taxon>Bacteria</taxon>
        <taxon>Bacillati</taxon>
        <taxon>Bacillota</taxon>
        <taxon>Clostridia</taxon>
        <taxon>Eubacteriales</taxon>
        <taxon>Oscillospiraceae</taxon>
        <taxon>Ruminococcus</taxon>
    </lineage>
</organism>
<dbReference type="GO" id="GO:0004222">
    <property type="term" value="F:metalloendopeptidase activity"/>
    <property type="evidence" value="ECO:0007669"/>
    <property type="project" value="UniProtKB-UniRule"/>
</dbReference>
<dbReference type="Gene3D" id="3.40.50.1450">
    <property type="entry name" value="HybD-like"/>
    <property type="match status" value="1"/>
</dbReference>
<name>A0A1H6IX28_RUMFL</name>
<dbReference type="EMBL" id="FNWV01000003">
    <property type="protein sequence ID" value="SEH51624.1"/>
    <property type="molecule type" value="Genomic_DNA"/>
</dbReference>
<reference evidence="5 6" key="1">
    <citation type="submission" date="2016-10" db="EMBL/GenBank/DDBJ databases">
        <authorList>
            <person name="de Groot N.N."/>
        </authorList>
    </citation>
    <scope>NUCLEOTIDE SEQUENCE [LARGE SCALE GENOMIC DNA]</scope>
    <source>
        <strain evidence="5 6">YAD2003</strain>
    </source>
</reference>
<dbReference type="InterPro" id="IPR023430">
    <property type="entry name" value="Pept_HybD-like_dom_sf"/>
</dbReference>
<feature type="chain" id="PRO_5023417863" description="Germination protease" evidence="4">
    <location>
        <begin position="1"/>
        <end position="282"/>
    </location>
</feature>
<dbReference type="AlphaFoldDB" id="A0A1H6IX28"/>
<proteinExistence type="inferred from homology"/>
<dbReference type="GO" id="GO:0006508">
    <property type="term" value="P:proteolysis"/>
    <property type="evidence" value="ECO:0007669"/>
    <property type="project" value="UniProtKB-UniRule"/>
</dbReference>
<evidence type="ECO:0000256" key="2">
    <source>
        <dbReference type="ARBA" id="ARBA00022801"/>
    </source>
</evidence>
<sequence length="282" mass="30211">MVFRTDLALESISCDRLPDSVHISTRGRAFSITEIIIDDDSCLSTIGKGKGRYITLEGGSLSRFSDDYKLMAQELADELSRLLPEGDVLVAGLGNNDITPDAIGPQTAAKVLATRHLGGELDADEKMFLTSLRNVSTFSGGVMGQTGIETAEIIRAVAAEIKPKAVIAVDALACNDISRLGTTIQLTDTGISPGSGVSNQRMELSEKLFGIPVIAVGVPTVVDMHTIVRSLTGKSINRELPNIMVTPRDIDRLIERASQLLAFGINLALQPTLTFEDVRGLF</sequence>